<dbReference type="GO" id="GO:0006355">
    <property type="term" value="P:regulation of DNA-templated transcription"/>
    <property type="evidence" value="ECO:0007669"/>
    <property type="project" value="UniProtKB-ARBA"/>
</dbReference>
<accession>A0A3C1KMX6</accession>
<dbReference type="AlphaFoldDB" id="A0A3C1KMX6"/>
<dbReference type="InterPro" id="IPR011991">
    <property type="entry name" value="ArsR-like_HTH"/>
</dbReference>
<reference evidence="1 2" key="1">
    <citation type="journal article" date="2018" name="Nat. Biotechnol.">
        <title>A standardized bacterial taxonomy based on genome phylogeny substantially revises the tree of life.</title>
        <authorList>
            <person name="Parks D.H."/>
            <person name="Chuvochina M."/>
            <person name="Waite D.W."/>
            <person name="Rinke C."/>
            <person name="Skarshewski A."/>
            <person name="Chaumeil P.A."/>
            <person name="Hugenholtz P."/>
        </authorList>
    </citation>
    <scope>NUCLEOTIDE SEQUENCE [LARGE SCALE GENOMIC DNA]</scope>
    <source>
        <strain evidence="1">UBA9158</strain>
    </source>
</reference>
<evidence type="ECO:0000313" key="1">
    <source>
        <dbReference type="EMBL" id="HAN27684.1"/>
    </source>
</evidence>
<name>A0A3C1KMX6_9GAMM</name>
<sequence>MQAGSRRTAGSGGAMTDFISHESAMHLLENGYTQGELAEITGLNQGTVSRRLRQGKPLYYKSKSTRQIAAEVGVSQSTVSRILSAKPDQVFDLICNRCKTERCHSETNAWEGSEDG</sequence>
<dbReference type="Proteomes" id="UP000259273">
    <property type="component" value="Unassembled WGS sequence"/>
</dbReference>
<comment type="caution">
    <text evidence="1">The sequence shown here is derived from an EMBL/GenBank/DDBJ whole genome shotgun (WGS) entry which is preliminary data.</text>
</comment>
<evidence type="ECO:0000313" key="2">
    <source>
        <dbReference type="Proteomes" id="UP000259273"/>
    </source>
</evidence>
<proteinExistence type="predicted"/>
<dbReference type="Gene3D" id="1.10.10.60">
    <property type="entry name" value="Homeodomain-like"/>
    <property type="match status" value="1"/>
</dbReference>
<protein>
    <submittedName>
        <fullName evidence="1">Uncharacterized protein</fullName>
    </submittedName>
</protein>
<organism evidence="1 2">
    <name type="scientific">Haliea salexigens</name>
    <dbReference type="NCBI Taxonomy" id="287487"/>
    <lineage>
        <taxon>Bacteria</taxon>
        <taxon>Pseudomonadati</taxon>
        <taxon>Pseudomonadota</taxon>
        <taxon>Gammaproteobacteria</taxon>
        <taxon>Cellvibrionales</taxon>
        <taxon>Halieaceae</taxon>
        <taxon>Haliea</taxon>
    </lineage>
</organism>
<dbReference type="EMBL" id="DMND01000111">
    <property type="protein sequence ID" value="HAN27684.1"/>
    <property type="molecule type" value="Genomic_DNA"/>
</dbReference>
<gene>
    <name evidence="1" type="ORF">DCP75_08185</name>
</gene>
<dbReference type="CDD" id="cd00090">
    <property type="entry name" value="HTH_ARSR"/>
    <property type="match status" value="1"/>
</dbReference>